<gene>
    <name evidence="1" type="ORF">AAG570_001093</name>
</gene>
<reference evidence="1 2" key="1">
    <citation type="submission" date="2024-07" db="EMBL/GenBank/DDBJ databases">
        <title>Chromosome-level genome assembly of the water stick insect Ranatra chinensis (Heteroptera: Nepidae).</title>
        <authorList>
            <person name="Liu X."/>
        </authorList>
    </citation>
    <scope>NUCLEOTIDE SEQUENCE [LARGE SCALE GENOMIC DNA]</scope>
    <source>
        <strain evidence="1">Cailab_2021Rc</strain>
        <tissue evidence="1">Muscle</tissue>
    </source>
</reference>
<evidence type="ECO:0000313" key="2">
    <source>
        <dbReference type="Proteomes" id="UP001558652"/>
    </source>
</evidence>
<sequence>MLKDSGCGSNDIDLEARLSTYDCLYTWDLEAFKTGTQRKSDIISVITEKEEEISDDLFRSFALRLILSYECSVRAQWSSSWEHLRECEIALKNAPSGQILNRFAQSLNSVLEASKAFLALRSSTGGINQVQKVGYFI</sequence>
<protein>
    <submittedName>
        <fullName evidence="1">Uncharacterized protein</fullName>
    </submittedName>
</protein>
<comment type="caution">
    <text evidence="1">The sequence shown here is derived from an EMBL/GenBank/DDBJ whole genome shotgun (WGS) entry which is preliminary data.</text>
</comment>
<proteinExistence type="predicted"/>
<name>A0ABD0YML2_9HEMI</name>
<evidence type="ECO:0000313" key="1">
    <source>
        <dbReference type="EMBL" id="KAL1124467.1"/>
    </source>
</evidence>
<dbReference type="AlphaFoldDB" id="A0ABD0YML2"/>
<keyword evidence="2" id="KW-1185">Reference proteome</keyword>
<accession>A0ABD0YML2</accession>
<organism evidence="1 2">
    <name type="scientific">Ranatra chinensis</name>
    <dbReference type="NCBI Taxonomy" id="642074"/>
    <lineage>
        <taxon>Eukaryota</taxon>
        <taxon>Metazoa</taxon>
        <taxon>Ecdysozoa</taxon>
        <taxon>Arthropoda</taxon>
        <taxon>Hexapoda</taxon>
        <taxon>Insecta</taxon>
        <taxon>Pterygota</taxon>
        <taxon>Neoptera</taxon>
        <taxon>Paraneoptera</taxon>
        <taxon>Hemiptera</taxon>
        <taxon>Heteroptera</taxon>
        <taxon>Panheteroptera</taxon>
        <taxon>Nepomorpha</taxon>
        <taxon>Nepidae</taxon>
        <taxon>Ranatrinae</taxon>
        <taxon>Ranatra</taxon>
    </lineage>
</organism>
<dbReference type="Proteomes" id="UP001558652">
    <property type="component" value="Unassembled WGS sequence"/>
</dbReference>
<dbReference type="EMBL" id="JBFDAA010000010">
    <property type="protein sequence ID" value="KAL1124467.1"/>
    <property type="molecule type" value="Genomic_DNA"/>
</dbReference>